<accession>A0A4S8I0I3</accession>
<dbReference type="AlphaFoldDB" id="A0A4S8I0I3"/>
<dbReference type="PANTHER" id="PTHR40469">
    <property type="entry name" value="SECRETED GLYCOSYL HYDROLASE"/>
    <property type="match status" value="1"/>
</dbReference>
<evidence type="ECO:0000313" key="3">
    <source>
        <dbReference type="EMBL" id="THU39162.1"/>
    </source>
</evidence>
<dbReference type="OrthoDB" id="9816308at2"/>
<evidence type="ECO:0000313" key="4">
    <source>
        <dbReference type="Proteomes" id="UP000306918"/>
    </source>
</evidence>
<dbReference type="Proteomes" id="UP000306918">
    <property type="component" value="Unassembled WGS sequence"/>
</dbReference>
<evidence type="ECO:0000259" key="2">
    <source>
        <dbReference type="Pfam" id="PF06283"/>
    </source>
</evidence>
<gene>
    <name evidence="3" type="ORF">FAM09_11645</name>
</gene>
<organism evidence="3 4">
    <name type="scientific">Niastella caeni</name>
    <dbReference type="NCBI Taxonomy" id="2569763"/>
    <lineage>
        <taxon>Bacteria</taxon>
        <taxon>Pseudomonadati</taxon>
        <taxon>Bacteroidota</taxon>
        <taxon>Chitinophagia</taxon>
        <taxon>Chitinophagales</taxon>
        <taxon>Chitinophagaceae</taxon>
        <taxon>Niastella</taxon>
    </lineage>
</organism>
<dbReference type="InterPro" id="IPR029010">
    <property type="entry name" value="ThuA-like"/>
</dbReference>
<keyword evidence="1" id="KW-0732">Signal</keyword>
<protein>
    <submittedName>
        <fullName evidence="3">ThuA domain-containing protein</fullName>
    </submittedName>
</protein>
<dbReference type="RefSeq" id="WP_136577294.1">
    <property type="nucleotide sequence ID" value="NZ_STFF01000003.1"/>
</dbReference>
<dbReference type="PANTHER" id="PTHR40469:SF2">
    <property type="entry name" value="GALACTOSE-BINDING DOMAIN-LIKE SUPERFAMILY PROTEIN"/>
    <property type="match status" value="1"/>
</dbReference>
<evidence type="ECO:0000256" key="1">
    <source>
        <dbReference type="SAM" id="SignalP"/>
    </source>
</evidence>
<comment type="caution">
    <text evidence="3">The sequence shown here is derived from an EMBL/GenBank/DDBJ whole genome shotgun (WGS) entry which is preliminary data.</text>
</comment>
<sequence length="244" mass="27164">MKKTIVACQLIIVLTALITLSCTVDNGKKDSILVFSKTAGYHHKSIDVGIKTIQQLGLKYNFTVDTTTDSTKFVAGNLKKYAAVIFLNTTGDVLNDEQQNAFQQYIKAGGGFAGVHAASDTEYGWPWFGKLVGAYFVKHPKIQEAVLIINDSTNIATKHLPRPWKRTDEWYNFKDIQSDLHVLISIDETSYSGGSNGANHPMSWYHNFDGGRAFYTALGHTEESYADPLFQEHLWGGIKYAMGK</sequence>
<feature type="signal peptide" evidence="1">
    <location>
        <begin position="1"/>
        <end position="18"/>
    </location>
</feature>
<reference evidence="3 4" key="1">
    <citation type="submission" date="2019-04" db="EMBL/GenBank/DDBJ databases">
        <title>Niastella caeni sp. nov., isolated from activated sludge.</title>
        <authorList>
            <person name="Sheng M."/>
        </authorList>
    </citation>
    <scope>NUCLEOTIDE SEQUENCE [LARGE SCALE GENOMIC DNA]</scope>
    <source>
        <strain evidence="3 4">HX-2-15</strain>
    </source>
</reference>
<name>A0A4S8I0I3_9BACT</name>
<dbReference type="PROSITE" id="PS51257">
    <property type="entry name" value="PROKAR_LIPOPROTEIN"/>
    <property type="match status" value="1"/>
</dbReference>
<dbReference type="Pfam" id="PF06283">
    <property type="entry name" value="ThuA"/>
    <property type="match status" value="1"/>
</dbReference>
<feature type="chain" id="PRO_5020326361" evidence="1">
    <location>
        <begin position="19"/>
        <end position="244"/>
    </location>
</feature>
<proteinExistence type="predicted"/>
<dbReference type="Gene3D" id="3.40.50.880">
    <property type="match status" value="1"/>
</dbReference>
<feature type="domain" description="ThuA-like" evidence="2">
    <location>
        <begin position="32"/>
        <end position="241"/>
    </location>
</feature>
<dbReference type="InterPro" id="IPR029062">
    <property type="entry name" value="Class_I_gatase-like"/>
</dbReference>
<dbReference type="SUPFAM" id="SSF52317">
    <property type="entry name" value="Class I glutamine amidotransferase-like"/>
    <property type="match status" value="1"/>
</dbReference>
<keyword evidence="4" id="KW-1185">Reference proteome</keyword>
<dbReference type="EMBL" id="STFF01000003">
    <property type="protein sequence ID" value="THU39162.1"/>
    <property type="molecule type" value="Genomic_DNA"/>
</dbReference>